<keyword evidence="6" id="KW-0067">ATP-binding</keyword>
<keyword evidence="7 10" id="KW-0799">Topoisomerase</keyword>
<comment type="catalytic activity">
    <reaction evidence="1 10">
        <text>ATP-dependent breakage, passage and rejoining of double-stranded DNA.</text>
        <dbReference type="EC" id="5.6.2.2"/>
    </reaction>
</comment>
<evidence type="ECO:0000256" key="3">
    <source>
        <dbReference type="ARBA" id="ARBA00011080"/>
    </source>
</evidence>
<protein>
    <recommendedName>
        <fullName evidence="4">DNA topoisomerase (ATP-hydrolyzing)</fullName>
        <ecNumber evidence="4">5.6.2.2</ecNumber>
    </recommendedName>
</protein>
<dbReference type="PRINTS" id="PR01158">
    <property type="entry name" value="TOPISMRASEII"/>
</dbReference>
<evidence type="ECO:0000256" key="4">
    <source>
        <dbReference type="ARBA" id="ARBA00012895"/>
    </source>
</evidence>
<comment type="similarity">
    <text evidence="3">Belongs to the type II topoisomerase family.</text>
</comment>
<evidence type="ECO:0000313" key="14">
    <source>
        <dbReference type="Proteomes" id="UP001349343"/>
    </source>
</evidence>
<evidence type="ECO:0000256" key="6">
    <source>
        <dbReference type="ARBA" id="ARBA00022840"/>
    </source>
</evidence>
<dbReference type="InterPro" id="IPR013760">
    <property type="entry name" value="Topo_IIA-like_dom_sf"/>
</dbReference>
<dbReference type="Proteomes" id="UP001349343">
    <property type="component" value="Segment"/>
</dbReference>
<feature type="active site" description="O-(5'-phospho-DNA)-tyrosine intermediate" evidence="10">
    <location>
        <position position="135"/>
    </location>
</feature>
<dbReference type="Gene3D" id="1.10.268.10">
    <property type="entry name" value="Topoisomerase, domain 3"/>
    <property type="match status" value="1"/>
</dbReference>
<evidence type="ECO:0000256" key="9">
    <source>
        <dbReference type="ARBA" id="ARBA00023235"/>
    </source>
</evidence>
<dbReference type="SUPFAM" id="SSF56719">
    <property type="entry name" value="Type II DNA topoisomerase"/>
    <property type="match status" value="1"/>
</dbReference>
<feature type="domain" description="Topo IIA-type catalytic" evidence="12">
    <location>
        <begin position="46"/>
        <end position="459"/>
    </location>
</feature>
<dbReference type="PROSITE" id="PS52040">
    <property type="entry name" value="TOPO_IIA"/>
    <property type="match status" value="1"/>
</dbReference>
<keyword evidence="5" id="KW-0547">Nucleotide-binding</keyword>
<dbReference type="Gene3D" id="3.90.199.10">
    <property type="entry name" value="Topoisomerase II, domain 5"/>
    <property type="match status" value="1"/>
</dbReference>
<dbReference type="EC" id="5.6.2.2" evidence="4"/>
<organism evidence="13 14">
    <name type="scientific">phage Lak_Megaphage_RVC_JS4_GC31</name>
    <dbReference type="NCBI Taxonomy" id="3109228"/>
    <lineage>
        <taxon>Viruses</taxon>
        <taxon>Duplodnaviria</taxon>
        <taxon>Heunggongvirae</taxon>
        <taxon>Uroviricota</taxon>
        <taxon>Caudoviricetes</taxon>
        <taxon>Caudoviricetes code 15 clade</taxon>
    </lineage>
</organism>
<feature type="coiled-coil region" evidence="11">
    <location>
        <begin position="422"/>
        <end position="449"/>
    </location>
</feature>
<evidence type="ECO:0000259" key="12">
    <source>
        <dbReference type="PROSITE" id="PS52040"/>
    </source>
</evidence>
<evidence type="ECO:0000256" key="8">
    <source>
        <dbReference type="ARBA" id="ARBA00023125"/>
    </source>
</evidence>
<keyword evidence="8 10" id="KW-0238">DNA-binding</keyword>
<dbReference type="InterPro" id="IPR013757">
    <property type="entry name" value="Topo_IIA_A_a_sf"/>
</dbReference>
<proteinExistence type="inferred from homology"/>
<dbReference type="InterPro" id="IPR001154">
    <property type="entry name" value="TopoII_euk"/>
</dbReference>
<dbReference type="PANTHER" id="PTHR10169">
    <property type="entry name" value="DNA TOPOISOMERASE/GYRASE"/>
    <property type="match status" value="1"/>
</dbReference>
<dbReference type="InterPro" id="IPR013758">
    <property type="entry name" value="Topo_IIA_A/C_ab"/>
</dbReference>
<evidence type="ECO:0000256" key="7">
    <source>
        <dbReference type="ARBA" id="ARBA00023029"/>
    </source>
</evidence>
<evidence type="ECO:0000256" key="10">
    <source>
        <dbReference type="PROSITE-ProRule" id="PRU01384"/>
    </source>
</evidence>
<evidence type="ECO:0000256" key="5">
    <source>
        <dbReference type="ARBA" id="ARBA00022741"/>
    </source>
</evidence>
<dbReference type="Gene3D" id="3.30.1360.40">
    <property type="match status" value="1"/>
</dbReference>
<dbReference type="InterPro" id="IPR050634">
    <property type="entry name" value="DNA_Topoisomerase_II"/>
</dbReference>
<dbReference type="PANTHER" id="PTHR10169:SF38">
    <property type="entry name" value="DNA TOPOISOMERASE 2"/>
    <property type="match status" value="1"/>
</dbReference>
<evidence type="ECO:0000313" key="13">
    <source>
        <dbReference type="EMBL" id="WQJ53002.1"/>
    </source>
</evidence>
<evidence type="ECO:0000256" key="1">
    <source>
        <dbReference type="ARBA" id="ARBA00000185"/>
    </source>
</evidence>
<dbReference type="SMART" id="SM00434">
    <property type="entry name" value="TOP4c"/>
    <property type="match status" value="1"/>
</dbReference>
<keyword evidence="11" id="KW-0175">Coiled coil</keyword>
<name>A0ABZ0Z1E3_9CAUD</name>
<comment type="cofactor">
    <cofactor evidence="2">
        <name>Mg(2+)</name>
        <dbReference type="ChEBI" id="CHEBI:18420"/>
    </cofactor>
</comment>
<dbReference type="Pfam" id="PF00521">
    <property type="entry name" value="DNA_topoisoIV"/>
    <property type="match status" value="1"/>
</dbReference>
<reference evidence="13 14" key="1">
    <citation type="submission" date="2023-11" db="EMBL/GenBank/DDBJ databases">
        <authorList>
            <person name="Cook R."/>
            <person name="Crisci M."/>
            <person name="Pye H."/>
            <person name="Adriaenssens E."/>
            <person name="Santini J."/>
        </authorList>
    </citation>
    <scope>NUCLEOTIDE SEQUENCE [LARGE SCALE GENOMIC DNA]</scope>
    <source>
        <strain evidence="13">Lak_Megaphage_RVC_JS4_GC31</strain>
    </source>
</reference>
<dbReference type="InterPro" id="IPR002205">
    <property type="entry name" value="Topo_IIA_dom_A"/>
</dbReference>
<keyword evidence="9 10" id="KW-0413">Isomerase</keyword>
<evidence type="ECO:0000256" key="2">
    <source>
        <dbReference type="ARBA" id="ARBA00001946"/>
    </source>
</evidence>
<dbReference type="EMBL" id="OR769222">
    <property type="protein sequence ID" value="WQJ53002.1"/>
    <property type="molecule type" value="Genomic_DNA"/>
</dbReference>
<accession>A0ABZ0Z1E3</accession>
<evidence type="ECO:0000256" key="11">
    <source>
        <dbReference type="SAM" id="Coils"/>
    </source>
</evidence>
<keyword evidence="14" id="KW-1185">Reference proteome</keyword>
<sequence length="471" mass="54730">MKVTTKKVKSLDSHIINNEPVVRNISDFLNTDYKDYTKYVIATRALPSLVDGFKVGARKVMHAAFHGGMKNGAEVKNLNLVGDIYNLTLYMHGDASLHGTIFTLASEFRDNLNPLTITGQHGSLRDEKAVSAPRYLYCKLSPWSKLYKVDEDLLEYVFDEGSYLEPTNYLPIIPTVLTSRSEGMAPGYKFSSFSYNPLDIIDACVEILNEGKISTTIRPYVRGIAPERFTYDTDVNKWLNSGTYKVDIKNDIFQVSDLPYDLGFDKFEKKLNDMVEKGFLKDWKNYSQDDTLNYWLIFPKAQLAREMKPDRKEKLFKKIGLYTYVPDDLLYVIDENGKVKHFTTKESLIEYFVKFRLARYNDRKDKLVAVMEKRYEDNSNICKFIELVNDGKIIVTNRKTKDVKEDLKKYDLPDTVLQVQISKLTDEEKKELIAKNKEIEKELKYIKKTTIKDMYLNDLKNLRVELEKEFN</sequence>